<sequence length="111" mass="12785">MGYDVDRFVNFDAERNRELICAICLDILKDSLQTQCGHLFCKECFEQLLQATVECRCPSCNATVTLNDLSPIPRPLKNMINNLDIKCENYERGCGQVIKVEAYKHHLRNCE</sequence>
<evidence type="ECO:0000313" key="6">
    <source>
        <dbReference type="Proteomes" id="UP000288716"/>
    </source>
</evidence>
<gene>
    <name evidence="5" type="ORF">B4U80_14614</name>
</gene>
<dbReference type="GO" id="GO:0008270">
    <property type="term" value="F:zinc ion binding"/>
    <property type="evidence" value="ECO:0007669"/>
    <property type="project" value="UniProtKB-KW"/>
</dbReference>
<evidence type="ECO:0000259" key="4">
    <source>
        <dbReference type="PROSITE" id="PS50089"/>
    </source>
</evidence>
<protein>
    <submittedName>
        <fullName evidence="5">E3 ubiquitin-protein ligase NRDP1-like protein</fullName>
    </submittedName>
</protein>
<evidence type="ECO:0000256" key="3">
    <source>
        <dbReference type="PROSITE-ProRule" id="PRU00175"/>
    </source>
</evidence>
<evidence type="ECO:0000256" key="2">
    <source>
        <dbReference type="ARBA" id="ARBA00022833"/>
    </source>
</evidence>
<dbReference type="PANTHER" id="PTHR10131:SF94">
    <property type="entry name" value="TNF RECEPTOR-ASSOCIATED FACTOR 4"/>
    <property type="match status" value="1"/>
</dbReference>
<comment type="caution">
    <text evidence="5">The sequence shown here is derived from an EMBL/GenBank/DDBJ whole genome shotgun (WGS) entry which is preliminary data.</text>
</comment>
<dbReference type="EMBL" id="NCKV01039877">
    <property type="protein sequence ID" value="RWS18427.1"/>
    <property type="molecule type" value="Genomic_DNA"/>
</dbReference>
<dbReference type="SMART" id="SM00184">
    <property type="entry name" value="RING"/>
    <property type="match status" value="1"/>
</dbReference>
<accession>A0A443RT08</accession>
<name>A0A443RT08_9ACAR</name>
<dbReference type="STRING" id="299467.A0A443RT08"/>
<evidence type="ECO:0000256" key="1">
    <source>
        <dbReference type="ARBA" id="ARBA00022771"/>
    </source>
</evidence>
<dbReference type="PROSITE" id="PS50089">
    <property type="entry name" value="ZF_RING_2"/>
    <property type="match status" value="1"/>
</dbReference>
<keyword evidence="1 3" id="KW-0863">Zinc-finger</keyword>
<keyword evidence="1 3" id="KW-0479">Metal-binding</keyword>
<dbReference type="InterPro" id="IPR013083">
    <property type="entry name" value="Znf_RING/FYVE/PHD"/>
</dbReference>
<organism evidence="5 6">
    <name type="scientific">Leptotrombidium deliense</name>
    <dbReference type="NCBI Taxonomy" id="299467"/>
    <lineage>
        <taxon>Eukaryota</taxon>
        <taxon>Metazoa</taxon>
        <taxon>Ecdysozoa</taxon>
        <taxon>Arthropoda</taxon>
        <taxon>Chelicerata</taxon>
        <taxon>Arachnida</taxon>
        <taxon>Acari</taxon>
        <taxon>Acariformes</taxon>
        <taxon>Trombidiformes</taxon>
        <taxon>Prostigmata</taxon>
        <taxon>Anystina</taxon>
        <taxon>Parasitengona</taxon>
        <taxon>Trombiculoidea</taxon>
        <taxon>Trombiculidae</taxon>
        <taxon>Leptotrombidium</taxon>
    </lineage>
</organism>
<dbReference type="VEuPathDB" id="VectorBase:LDEU013613"/>
<proteinExistence type="predicted"/>
<dbReference type="AlphaFoldDB" id="A0A443RT08"/>
<dbReference type="PANTHER" id="PTHR10131">
    <property type="entry name" value="TNF RECEPTOR ASSOCIATED FACTOR"/>
    <property type="match status" value="1"/>
</dbReference>
<evidence type="ECO:0000313" key="5">
    <source>
        <dbReference type="EMBL" id="RWS18427.1"/>
    </source>
</evidence>
<dbReference type="OrthoDB" id="6492466at2759"/>
<dbReference type="SUPFAM" id="SSF57850">
    <property type="entry name" value="RING/U-box"/>
    <property type="match status" value="1"/>
</dbReference>
<dbReference type="Gene3D" id="3.30.40.10">
    <property type="entry name" value="Zinc/RING finger domain, C3HC4 (zinc finger)"/>
    <property type="match status" value="1"/>
</dbReference>
<feature type="domain" description="RING-type" evidence="4">
    <location>
        <begin position="21"/>
        <end position="61"/>
    </location>
</feature>
<keyword evidence="6" id="KW-1185">Reference proteome</keyword>
<keyword evidence="2" id="KW-0862">Zinc</keyword>
<dbReference type="InterPro" id="IPR001841">
    <property type="entry name" value="Znf_RING"/>
</dbReference>
<dbReference type="Pfam" id="PF13923">
    <property type="entry name" value="zf-C3HC4_2"/>
    <property type="match status" value="1"/>
</dbReference>
<reference evidence="5 6" key="1">
    <citation type="journal article" date="2018" name="Gigascience">
        <title>Genomes of trombidid mites reveal novel predicted allergens and laterally-transferred genes associated with secondary metabolism.</title>
        <authorList>
            <person name="Dong X."/>
            <person name="Chaisiri K."/>
            <person name="Xia D."/>
            <person name="Armstrong S.D."/>
            <person name="Fang Y."/>
            <person name="Donnelly M.J."/>
            <person name="Kadowaki T."/>
            <person name="McGarry J.W."/>
            <person name="Darby A.C."/>
            <person name="Makepeace B.L."/>
        </authorList>
    </citation>
    <scope>NUCLEOTIDE SEQUENCE [LARGE SCALE GENOMIC DNA]</scope>
    <source>
        <strain evidence="5">UoL-UT</strain>
    </source>
</reference>
<dbReference type="Proteomes" id="UP000288716">
    <property type="component" value="Unassembled WGS sequence"/>
</dbReference>